<name>A0A1H4FYX1_9GAMM</name>
<proteinExistence type="predicted"/>
<evidence type="ECO:0000313" key="3">
    <source>
        <dbReference type="Proteomes" id="UP000242469"/>
    </source>
</evidence>
<sequence length="45" mass="5046">MFGIDLYSFEVLAPSLLGIVGMAAVMVWAFIKVRKLMNEDGKKQK</sequence>
<gene>
    <name evidence="2" type="ORF">SAMN02745729_11373</name>
</gene>
<keyword evidence="1" id="KW-0812">Transmembrane</keyword>
<evidence type="ECO:0000256" key="1">
    <source>
        <dbReference type="SAM" id="Phobius"/>
    </source>
</evidence>
<dbReference type="RefSeq" id="WP_175527677.1">
    <property type="nucleotide sequence ID" value="NZ_FNRJ01000013.1"/>
</dbReference>
<organism evidence="2 3">
    <name type="scientific">Marinobacterium iners DSM 11526</name>
    <dbReference type="NCBI Taxonomy" id="1122198"/>
    <lineage>
        <taxon>Bacteria</taxon>
        <taxon>Pseudomonadati</taxon>
        <taxon>Pseudomonadota</taxon>
        <taxon>Gammaproteobacteria</taxon>
        <taxon>Oceanospirillales</taxon>
        <taxon>Oceanospirillaceae</taxon>
        <taxon>Marinobacterium</taxon>
    </lineage>
</organism>
<reference evidence="3" key="1">
    <citation type="submission" date="2016-10" db="EMBL/GenBank/DDBJ databases">
        <authorList>
            <person name="Varghese N."/>
            <person name="Submissions S."/>
        </authorList>
    </citation>
    <scope>NUCLEOTIDE SEQUENCE [LARGE SCALE GENOMIC DNA]</scope>
    <source>
        <strain evidence="3">DSM 11526</strain>
    </source>
</reference>
<evidence type="ECO:0000313" key="2">
    <source>
        <dbReference type="EMBL" id="SEB02515.1"/>
    </source>
</evidence>
<keyword evidence="1" id="KW-0472">Membrane</keyword>
<dbReference type="AlphaFoldDB" id="A0A1H4FYX1"/>
<protein>
    <recommendedName>
        <fullName evidence="4">DUF3149 domain-containing protein</fullName>
    </recommendedName>
</protein>
<keyword evidence="3" id="KW-1185">Reference proteome</keyword>
<dbReference type="EMBL" id="FNRJ01000013">
    <property type="protein sequence ID" value="SEB02515.1"/>
    <property type="molecule type" value="Genomic_DNA"/>
</dbReference>
<feature type="transmembrane region" description="Helical" evidence="1">
    <location>
        <begin position="12"/>
        <end position="31"/>
    </location>
</feature>
<dbReference type="Proteomes" id="UP000242469">
    <property type="component" value="Unassembled WGS sequence"/>
</dbReference>
<accession>A0A1H4FYX1</accession>
<evidence type="ECO:0008006" key="4">
    <source>
        <dbReference type="Google" id="ProtNLM"/>
    </source>
</evidence>
<keyword evidence="1" id="KW-1133">Transmembrane helix</keyword>